<evidence type="ECO:0000313" key="1">
    <source>
        <dbReference type="EMBL" id="GAG01412.1"/>
    </source>
</evidence>
<name>X0UQ69_9ZZZZ</name>
<feature type="non-terminal residue" evidence="1">
    <location>
        <position position="111"/>
    </location>
</feature>
<protein>
    <submittedName>
        <fullName evidence="1">Uncharacterized protein</fullName>
    </submittedName>
</protein>
<sequence length="111" mass="12993">MSTYFDAICDEFSVSTRLHLKLELPSNRETVLHFFERMRREFPSMDRLRRRSDGGLVLEENADQPSRMWIRLDGTCLRFGDVNPPDMDHPRQLAAVVLEQAPYHLTLSDLD</sequence>
<reference evidence="1" key="1">
    <citation type="journal article" date="2014" name="Front. Microbiol.">
        <title>High frequency of phylogenetically diverse reductive dehalogenase-homologous genes in deep subseafloor sedimentary metagenomes.</title>
        <authorList>
            <person name="Kawai M."/>
            <person name="Futagami T."/>
            <person name="Toyoda A."/>
            <person name="Takaki Y."/>
            <person name="Nishi S."/>
            <person name="Hori S."/>
            <person name="Arai W."/>
            <person name="Tsubouchi T."/>
            <person name="Morono Y."/>
            <person name="Uchiyama I."/>
            <person name="Ito T."/>
            <person name="Fujiyama A."/>
            <person name="Inagaki F."/>
            <person name="Takami H."/>
        </authorList>
    </citation>
    <scope>NUCLEOTIDE SEQUENCE</scope>
    <source>
        <strain evidence="1">Expedition CK06-06</strain>
    </source>
</reference>
<dbReference type="AlphaFoldDB" id="X0UQ69"/>
<proteinExistence type="predicted"/>
<gene>
    <name evidence="1" type="ORF">S01H1_36040</name>
</gene>
<accession>X0UQ69</accession>
<comment type="caution">
    <text evidence="1">The sequence shown here is derived from an EMBL/GenBank/DDBJ whole genome shotgun (WGS) entry which is preliminary data.</text>
</comment>
<organism evidence="1">
    <name type="scientific">marine sediment metagenome</name>
    <dbReference type="NCBI Taxonomy" id="412755"/>
    <lineage>
        <taxon>unclassified sequences</taxon>
        <taxon>metagenomes</taxon>
        <taxon>ecological metagenomes</taxon>
    </lineage>
</organism>
<dbReference type="EMBL" id="BARS01022550">
    <property type="protein sequence ID" value="GAG01412.1"/>
    <property type="molecule type" value="Genomic_DNA"/>
</dbReference>